<dbReference type="RefSeq" id="WP_136780937.1">
    <property type="nucleotide sequence ID" value="NZ_SWCO01000001.1"/>
</dbReference>
<keyword evidence="8" id="KW-1185">Reference proteome</keyword>
<feature type="active site" description="Proton acceptor" evidence="4">
    <location>
        <position position="196"/>
    </location>
</feature>
<protein>
    <submittedName>
        <fullName evidence="7">Patatin family protein</fullName>
    </submittedName>
</protein>
<dbReference type="AlphaFoldDB" id="A0A4U0ZS18"/>
<evidence type="ECO:0000259" key="6">
    <source>
        <dbReference type="PROSITE" id="PS51635"/>
    </source>
</evidence>
<dbReference type="Proteomes" id="UP000305471">
    <property type="component" value="Unassembled WGS sequence"/>
</dbReference>
<gene>
    <name evidence="7" type="ORF">E5672_03600</name>
</gene>
<feature type="region of interest" description="Disordered" evidence="5">
    <location>
        <begin position="356"/>
        <end position="391"/>
    </location>
</feature>
<evidence type="ECO:0000256" key="1">
    <source>
        <dbReference type="ARBA" id="ARBA00022801"/>
    </source>
</evidence>
<dbReference type="PANTHER" id="PTHR14226:SF25">
    <property type="entry name" value="PHOSPHOESTERASE"/>
    <property type="match status" value="1"/>
</dbReference>
<proteinExistence type="predicted"/>
<dbReference type="SUPFAM" id="SSF52151">
    <property type="entry name" value="FabD/lysophospholipase-like"/>
    <property type="match status" value="1"/>
</dbReference>
<evidence type="ECO:0000313" key="8">
    <source>
        <dbReference type="Proteomes" id="UP000305471"/>
    </source>
</evidence>
<dbReference type="CDD" id="cd07208">
    <property type="entry name" value="Pat_hypo_Ecoli_yjju_like"/>
    <property type="match status" value="1"/>
</dbReference>
<feature type="active site" description="Nucleophile" evidence="4">
    <location>
        <position position="62"/>
    </location>
</feature>
<dbReference type="Pfam" id="PF19890">
    <property type="entry name" value="DUF6363"/>
    <property type="match status" value="1"/>
</dbReference>
<keyword evidence="3 4" id="KW-0443">Lipid metabolism</keyword>
<evidence type="ECO:0000256" key="4">
    <source>
        <dbReference type="PROSITE-ProRule" id="PRU01161"/>
    </source>
</evidence>
<sequence>MLGQKSAPSLAYSKARNADMPNRGKVALVAEGGGQRGIFTAGVLDTWLDAGHDPFDILIGTSAGSQNLTSFVARQKGYAKRLIRGLTRHKRFFQMGRGLMGKHIVDLDWYFDKTKEANRLLDLDTAKANVADREILFTATNSRDRQAYFLDPMKSTHNWVDLIKASSALPLLYKQGVPLHIDVETKPAANTDFYLDGGLAAPLPVTEAYKRGATKIVVIRTVDKGFQAQSPWLQKLSAVMCATGTCPKTIDYLLQHEQAYQKELAFIENPPEGVEVIQIFASDKLQSKLLGSSDAQLRHDYKLGKLAGIRFLDEDAQDVGVSVGEDVDVGVKLLDRVDIAQHSDKISITADTNQLAGNKSDNVQRSSFTMPFPVRSKQQINGRKQEKRMSA</sequence>
<name>A0A4U0ZS18_9ALTE</name>
<dbReference type="GO" id="GO:0016787">
    <property type="term" value="F:hydrolase activity"/>
    <property type="evidence" value="ECO:0007669"/>
    <property type="project" value="UniProtKB-UniRule"/>
</dbReference>
<organism evidence="7 8">
    <name type="scientific">Alteromonas portus</name>
    <dbReference type="NCBI Taxonomy" id="2565549"/>
    <lineage>
        <taxon>Bacteria</taxon>
        <taxon>Pseudomonadati</taxon>
        <taxon>Pseudomonadota</taxon>
        <taxon>Gammaproteobacteria</taxon>
        <taxon>Alteromonadales</taxon>
        <taxon>Alteromonadaceae</taxon>
        <taxon>Alteromonas/Salinimonas group</taxon>
        <taxon>Alteromonas</taxon>
    </lineage>
</organism>
<accession>A0A4U0ZS18</accession>
<feature type="compositionally biased region" description="Polar residues" evidence="5">
    <location>
        <begin position="356"/>
        <end position="369"/>
    </location>
</feature>
<dbReference type="GO" id="GO:0016042">
    <property type="term" value="P:lipid catabolic process"/>
    <property type="evidence" value="ECO:0007669"/>
    <property type="project" value="UniProtKB-UniRule"/>
</dbReference>
<dbReference type="InterPro" id="IPR016035">
    <property type="entry name" value="Acyl_Trfase/lysoPLipase"/>
</dbReference>
<dbReference type="InterPro" id="IPR045943">
    <property type="entry name" value="DUF6363"/>
</dbReference>
<dbReference type="Gene3D" id="3.40.1090.10">
    <property type="entry name" value="Cytosolic phospholipase A2 catalytic domain"/>
    <property type="match status" value="2"/>
</dbReference>
<comment type="caution">
    <text evidence="7">The sequence shown here is derived from an EMBL/GenBank/DDBJ whole genome shotgun (WGS) entry which is preliminary data.</text>
</comment>
<feature type="short sequence motif" description="GXGXXG" evidence="4">
    <location>
        <begin position="32"/>
        <end position="37"/>
    </location>
</feature>
<feature type="short sequence motif" description="GXSXG" evidence="4">
    <location>
        <begin position="60"/>
        <end position="64"/>
    </location>
</feature>
<reference evidence="7 8" key="1">
    <citation type="submission" date="2019-04" db="EMBL/GenBank/DDBJ databases">
        <title>Alteromonas portus sp. nov., an alginate lyase-excreting marine bacterium.</title>
        <authorList>
            <person name="Huang H."/>
            <person name="Mo K."/>
            <person name="Bao S."/>
        </authorList>
    </citation>
    <scope>NUCLEOTIDE SEQUENCE [LARGE SCALE GENOMIC DNA]</scope>
    <source>
        <strain evidence="7 8">HB161718</strain>
    </source>
</reference>
<evidence type="ECO:0000256" key="2">
    <source>
        <dbReference type="ARBA" id="ARBA00022963"/>
    </source>
</evidence>
<dbReference type="PROSITE" id="PS51635">
    <property type="entry name" value="PNPLA"/>
    <property type="match status" value="1"/>
</dbReference>
<feature type="domain" description="PNPLA" evidence="6">
    <location>
        <begin position="28"/>
        <end position="209"/>
    </location>
</feature>
<keyword evidence="1 4" id="KW-0378">Hydrolase</keyword>
<dbReference type="InterPro" id="IPR002641">
    <property type="entry name" value="PNPLA_dom"/>
</dbReference>
<keyword evidence="2 4" id="KW-0442">Lipid degradation</keyword>
<dbReference type="InterPro" id="IPR037483">
    <property type="entry name" value="YjjU-like"/>
</dbReference>
<dbReference type="PANTHER" id="PTHR14226">
    <property type="entry name" value="NEUROPATHY TARGET ESTERASE/SWISS CHEESE D.MELANOGASTER"/>
    <property type="match status" value="1"/>
</dbReference>
<dbReference type="Pfam" id="PF01734">
    <property type="entry name" value="Patatin"/>
    <property type="match status" value="1"/>
</dbReference>
<dbReference type="EMBL" id="SWCO01000001">
    <property type="protein sequence ID" value="TKB05181.1"/>
    <property type="molecule type" value="Genomic_DNA"/>
</dbReference>
<dbReference type="OrthoDB" id="9802424at2"/>
<evidence type="ECO:0000256" key="5">
    <source>
        <dbReference type="SAM" id="MobiDB-lite"/>
    </source>
</evidence>
<feature type="short sequence motif" description="DGA/G" evidence="4">
    <location>
        <begin position="196"/>
        <end position="198"/>
    </location>
</feature>
<dbReference type="InterPro" id="IPR050301">
    <property type="entry name" value="NTE"/>
</dbReference>
<evidence type="ECO:0000313" key="7">
    <source>
        <dbReference type="EMBL" id="TKB05181.1"/>
    </source>
</evidence>
<evidence type="ECO:0000256" key="3">
    <source>
        <dbReference type="ARBA" id="ARBA00023098"/>
    </source>
</evidence>